<reference evidence="3 4" key="1">
    <citation type="submission" date="2018-10" db="EMBL/GenBank/DDBJ databases">
        <title>Genomic Encyclopedia of Type Strains, Phase IV (KMG-IV): sequencing the most valuable type-strain genomes for metagenomic binning, comparative biology and taxonomic classification.</title>
        <authorList>
            <person name="Goeker M."/>
        </authorList>
    </citation>
    <scope>NUCLEOTIDE SEQUENCE [LARGE SCALE GENOMIC DNA]</scope>
    <source>
        <strain evidence="3 4">DSM 3303</strain>
    </source>
</reference>
<dbReference type="InterPro" id="IPR000014">
    <property type="entry name" value="PAS"/>
</dbReference>
<proteinExistence type="predicted"/>
<name>A0A495AW25_VOGIN</name>
<dbReference type="SUPFAM" id="SSF55073">
    <property type="entry name" value="Nucleotide cyclase"/>
    <property type="match status" value="1"/>
</dbReference>
<comment type="caution">
    <text evidence="3">The sequence shown here is derived from an EMBL/GenBank/DDBJ whole genome shotgun (WGS) entry which is preliminary data.</text>
</comment>
<sequence length="310" mass="33297">MNQADTLSFHAASLPPAARLQQLYAALPYPVLLFDVHGQLEFANHAAQCCPDAQPALQQLAAGATLATVTLPGLSADSFAQVLATAAPQSMELSLPQTDGRPGHYQITLTPLCDASGKVDGVLQTRHDVTRQRQEAQRLQLLQGHLLEMAHRDALTNLANRRYLELKLERLAADSASSLCALLFIDLDRFKPINDAHGHDTGDAVLSAIAARLKQALRGTDLLARIGGDEFAILLEGVTESGARAVAGKIIQALDEPFAELSPPNRLGLSVGICLFKSGATMPAEVLAEADQAMYRAKRRGGRQFELQQL</sequence>
<dbReference type="InterPro" id="IPR000160">
    <property type="entry name" value="GGDEF_dom"/>
</dbReference>
<dbReference type="RefSeq" id="WP_120812743.1">
    <property type="nucleotide sequence ID" value="NZ_RBID01000020.1"/>
</dbReference>
<evidence type="ECO:0000313" key="3">
    <source>
        <dbReference type="EMBL" id="RKQ52937.1"/>
    </source>
</evidence>
<organism evidence="3 4">
    <name type="scientific">Vogesella indigofera</name>
    <name type="common">Pseudomonas indigofera</name>
    <dbReference type="NCBI Taxonomy" id="45465"/>
    <lineage>
        <taxon>Bacteria</taxon>
        <taxon>Pseudomonadati</taxon>
        <taxon>Pseudomonadota</taxon>
        <taxon>Betaproteobacteria</taxon>
        <taxon>Neisseriales</taxon>
        <taxon>Chromobacteriaceae</taxon>
        <taxon>Vogesella</taxon>
    </lineage>
</organism>
<dbReference type="NCBIfam" id="TIGR00254">
    <property type="entry name" value="GGDEF"/>
    <property type="match status" value="1"/>
</dbReference>
<dbReference type="SUPFAM" id="SSF55785">
    <property type="entry name" value="PYP-like sensor domain (PAS domain)"/>
    <property type="match status" value="1"/>
</dbReference>
<dbReference type="PANTHER" id="PTHR46663:SF4">
    <property type="entry name" value="DIGUANYLATE CYCLASE DGCT-RELATED"/>
    <property type="match status" value="1"/>
</dbReference>
<evidence type="ECO:0000313" key="4">
    <source>
        <dbReference type="Proteomes" id="UP000279384"/>
    </source>
</evidence>
<dbReference type="InterPro" id="IPR043128">
    <property type="entry name" value="Rev_trsase/Diguanyl_cyclase"/>
</dbReference>
<dbReference type="PANTHER" id="PTHR46663">
    <property type="entry name" value="DIGUANYLATE CYCLASE DGCT-RELATED"/>
    <property type="match status" value="1"/>
</dbReference>
<dbReference type="Pfam" id="PF00990">
    <property type="entry name" value="GGDEF"/>
    <property type="match status" value="1"/>
</dbReference>
<dbReference type="GO" id="GO:0003824">
    <property type="term" value="F:catalytic activity"/>
    <property type="evidence" value="ECO:0007669"/>
    <property type="project" value="UniProtKB-ARBA"/>
</dbReference>
<dbReference type="CDD" id="cd00130">
    <property type="entry name" value="PAS"/>
    <property type="match status" value="1"/>
</dbReference>
<feature type="domain" description="PAC" evidence="1">
    <location>
        <begin position="89"/>
        <end position="141"/>
    </location>
</feature>
<dbReference type="InterPro" id="IPR000700">
    <property type="entry name" value="PAS-assoc_C"/>
</dbReference>
<protein>
    <submittedName>
        <fullName evidence="3">Diguanylate cyclase (GGDEF)-like protein</fullName>
    </submittedName>
</protein>
<dbReference type="PROSITE" id="PS50113">
    <property type="entry name" value="PAC"/>
    <property type="match status" value="1"/>
</dbReference>
<dbReference type="InterPro" id="IPR052163">
    <property type="entry name" value="DGC-Regulatory_Protein"/>
</dbReference>
<evidence type="ECO:0000259" key="1">
    <source>
        <dbReference type="PROSITE" id="PS50113"/>
    </source>
</evidence>
<dbReference type="PROSITE" id="PS50887">
    <property type="entry name" value="GGDEF"/>
    <property type="match status" value="1"/>
</dbReference>
<dbReference type="Gene3D" id="3.30.70.270">
    <property type="match status" value="1"/>
</dbReference>
<dbReference type="SMART" id="SM00267">
    <property type="entry name" value="GGDEF"/>
    <property type="match status" value="1"/>
</dbReference>
<feature type="domain" description="GGDEF" evidence="2">
    <location>
        <begin position="178"/>
        <end position="310"/>
    </location>
</feature>
<dbReference type="InterPro" id="IPR035965">
    <property type="entry name" value="PAS-like_dom_sf"/>
</dbReference>
<dbReference type="CDD" id="cd01949">
    <property type="entry name" value="GGDEF"/>
    <property type="match status" value="1"/>
</dbReference>
<dbReference type="AlphaFoldDB" id="A0A495AW25"/>
<dbReference type="InterPro" id="IPR029787">
    <property type="entry name" value="Nucleotide_cyclase"/>
</dbReference>
<evidence type="ECO:0000259" key="2">
    <source>
        <dbReference type="PROSITE" id="PS50887"/>
    </source>
</evidence>
<dbReference type="Gene3D" id="3.30.450.20">
    <property type="entry name" value="PAS domain"/>
    <property type="match status" value="1"/>
</dbReference>
<dbReference type="EMBL" id="RBID01000020">
    <property type="protein sequence ID" value="RKQ52937.1"/>
    <property type="molecule type" value="Genomic_DNA"/>
</dbReference>
<gene>
    <name evidence="3" type="ORF">C8E02_3407</name>
</gene>
<dbReference type="FunFam" id="3.30.70.270:FF:000001">
    <property type="entry name" value="Diguanylate cyclase domain protein"/>
    <property type="match status" value="1"/>
</dbReference>
<accession>A0A495AW25</accession>
<dbReference type="InterPro" id="IPR013656">
    <property type="entry name" value="PAS_4"/>
</dbReference>
<dbReference type="Proteomes" id="UP000279384">
    <property type="component" value="Unassembled WGS sequence"/>
</dbReference>
<dbReference type="Pfam" id="PF08448">
    <property type="entry name" value="PAS_4"/>
    <property type="match status" value="1"/>
</dbReference>